<feature type="region of interest" description="Disordered" evidence="1">
    <location>
        <begin position="107"/>
        <end position="134"/>
    </location>
</feature>
<dbReference type="Gene3D" id="2.170.270.10">
    <property type="entry name" value="SET domain"/>
    <property type="match status" value="1"/>
</dbReference>
<feature type="compositionally biased region" description="Basic and acidic residues" evidence="1">
    <location>
        <begin position="1016"/>
        <end position="1027"/>
    </location>
</feature>
<feature type="compositionally biased region" description="Basic and acidic residues" evidence="1">
    <location>
        <begin position="601"/>
        <end position="624"/>
    </location>
</feature>
<dbReference type="Pfam" id="PF19633">
    <property type="entry name" value="SDG2_C"/>
    <property type="match status" value="1"/>
</dbReference>
<feature type="compositionally biased region" description="Basic and acidic residues" evidence="1">
    <location>
        <begin position="548"/>
        <end position="581"/>
    </location>
</feature>
<accession>A0AAV5K9P9</accession>
<evidence type="ECO:0000256" key="1">
    <source>
        <dbReference type="SAM" id="MobiDB-lite"/>
    </source>
</evidence>
<reference evidence="3 4" key="1">
    <citation type="journal article" date="2021" name="Commun. Biol.">
        <title>The genome of Shorea leprosula (Dipterocarpaceae) highlights the ecological relevance of drought in aseasonal tropical rainforests.</title>
        <authorList>
            <person name="Ng K.K.S."/>
            <person name="Kobayashi M.J."/>
            <person name="Fawcett J.A."/>
            <person name="Hatakeyama M."/>
            <person name="Paape T."/>
            <person name="Ng C.H."/>
            <person name="Ang C.C."/>
            <person name="Tnah L.H."/>
            <person name="Lee C.T."/>
            <person name="Nishiyama T."/>
            <person name="Sese J."/>
            <person name="O'Brien M.J."/>
            <person name="Copetti D."/>
            <person name="Mohd Noor M.I."/>
            <person name="Ong R.C."/>
            <person name="Putra M."/>
            <person name="Sireger I.Z."/>
            <person name="Indrioko S."/>
            <person name="Kosugi Y."/>
            <person name="Izuno A."/>
            <person name="Isagi Y."/>
            <person name="Lee S.L."/>
            <person name="Shimizu K.K."/>
        </authorList>
    </citation>
    <scope>NUCLEOTIDE SEQUENCE [LARGE SCALE GENOMIC DNA]</scope>
    <source>
        <strain evidence="3">214</strain>
    </source>
</reference>
<name>A0AAV5K9P9_9ROSI</name>
<dbReference type="Pfam" id="PF00856">
    <property type="entry name" value="SET"/>
    <property type="match status" value="1"/>
</dbReference>
<feature type="compositionally biased region" description="Low complexity" evidence="1">
    <location>
        <begin position="55"/>
        <end position="65"/>
    </location>
</feature>
<dbReference type="Pfam" id="PF25531">
    <property type="entry name" value="GYF_ATXR3"/>
    <property type="match status" value="2"/>
</dbReference>
<feature type="compositionally biased region" description="Acidic residues" evidence="1">
    <location>
        <begin position="1701"/>
        <end position="1713"/>
    </location>
</feature>
<feature type="compositionally biased region" description="Basic and acidic residues" evidence="1">
    <location>
        <begin position="381"/>
        <end position="395"/>
    </location>
</feature>
<dbReference type="Proteomes" id="UP001054252">
    <property type="component" value="Unassembled WGS sequence"/>
</dbReference>
<dbReference type="CDD" id="cd10531">
    <property type="entry name" value="SET_SETD2-like"/>
    <property type="match status" value="1"/>
</dbReference>
<dbReference type="SMART" id="SM00317">
    <property type="entry name" value="SET"/>
    <property type="match status" value="1"/>
</dbReference>
<protein>
    <recommendedName>
        <fullName evidence="2">SET domain-containing protein</fullName>
    </recommendedName>
</protein>
<dbReference type="InterPro" id="IPR045606">
    <property type="entry name" value="ATXR3_C"/>
</dbReference>
<feature type="compositionally biased region" description="Basic and acidic residues" evidence="1">
    <location>
        <begin position="337"/>
        <end position="370"/>
    </location>
</feature>
<feature type="compositionally biased region" description="Basic and acidic residues" evidence="1">
    <location>
        <begin position="406"/>
        <end position="429"/>
    </location>
</feature>
<feature type="compositionally biased region" description="Polar residues" evidence="1">
    <location>
        <begin position="1039"/>
        <end position="1051"/>
    </location>
</feature>
<dbReference type="EMBL" id="BPVZ01000057">
    <property type="protein sequence ID" value="GKV21347.1"/>
    <property type="molecule type" value="Genomic_DNA"/>
</dbReference>
<dbReference type="InterPro" id="IPR001214">
    <property type="entry name" value="SET_dom"/>
</dbReference>
<feature type="compositionally biased region" description="Low complexity" evidence="1">
    <location>
        <begin position="1028"/>
        <end position="1038"/>
    </location>
</feature>
<dbReference type="PANTHER" id="PTHR46655">
    <property type="entry name" value="HISTONE-LYSINE N-METHYLTRANSFERASE ATXR3"/>
    <property type="match status" value="1"/>
</dbReference>
<gene>
    <name evidence="3" type="ORF">SLEP1_g31333</name>
</gene>
<organism evidence="3 4">
    <name type="scientific">Rubroshorea leprosula</name>
    <dbReference type="NCBI Taxonomy" id="152421"/>
    <lineage>
        <taxon>Eukaryota</taxon>
        <taxon>Viridiplantae</taxon>
        <taxon>Streptophyta</taxon>
        <taxon>Embryophyta</taxon>
        <taxon>Tracheophyta</taxon>
        <taxon>Spermatophyta</taxon>
        <taxon>Magnoliopsida</taxon>
        <taxon>eudicotyledons</taxon>
        <taxon>Gunneridae</taxon>
        <taxon>Pentapetalae</taxon>
        <taxon>rosids</taxon>
        <taxon>malvids</taxon>
        <taxon>Malvales</taxon>
        <taxon>Dipterocarpaceae</taxon>
        <taxon>Rubroshorea</taxon>
    </lineage>
</organism>
<dbReference type="InterPro" id="IPR046341">
    <property type="entry name" value="SET_dom_sf"/>
</dbReference>
<feature type="region of interest" description="Disordered" evidence="1">
    <location>
        <begin position="1"/>
        <end position="73"/>
    </location>
</feature>
<feature type="compositionally biased region" description="Low complexity" evidence="1">
    <location>
        <begin position="324"/>
        <end position="335"/>
    </location>
</feature>
<evidence type="ECO:0000313" key="4">
    <source>
        <dbReference type="Proteomes" id="UP001054252"/>
    </source>
</evidence>
<feature type="region of interest" description="Disordered" evidence="1">
    <location>
        <begin position="1015"/>
        <end position="1051"/>
    </location>
</feature>
<dbReference type="Gene3D" id="3.80.10.10">
    <property type="entry name" value="Ribonuclease Inhibitor"/>
    <property type="match status" value="1"/>
</dbReference>
<feature type="compositionally biased region" description="Basic and acidic residues" evidence="1">
    <location>
        <begin position="312"/>
        <end position="323"/>
    </location>
</feature>
<dbReference type="PROSITE" id="PS50280">
    <property type="entry name" value="SET"/>
    <property type="match status" value="1"/>
</dbReference>
<feature type="compositionally biased region" description="Basic and acidic residues" evidence="1">
    <location>
        <begin position="471"/>
        <end position="539"/>
    </location>
</feature>
<evidence type="ECO:0000313" key="3">
    <source>
        <dbReference type="EMBL" id="GKV21347.1"/>
    </source>
</evidence>
<dbReference type="PANTHER" id="PTHR46655:SF1">
    <property type="entry name" value="HISTONE-LYSINE N-METHYLTRANSFERASE ATXR3"/>
    <property type="match status" value="1"/>
</dbReference>
<comment type="caution">
    <text evidence="3">The sequence shown here is derived from an EMBL/GenBank/DDBJ whole genome shotgun (WGS) entry which is preliminary data.</text>
</comment>
<dbReference type="SUPFAM" id="SSF82199">
    <property type="entry name" value="SET domain"/>
    <property type="match status" value="1"/>
</dbReference>
<evidence type="ECO:0000259" key="2">
    <source>
        <dbReference type="PROSITE" id="PS50280"/>
    </source>
</evidence>
<proteinExistence type="predicted"/>
<feature type="region of interest" description="Disordered" evidence="1">
    <location>
        <begin position="1676"/>
        <end position="1731"/>
    </location>
</feature>
<sequence length="2477" mass="282539">MGDGGVACMPLQQNQHQHQHQHQHIMERFPVAEKTLCGGSSNGVSSKPGKLEDTQQQQQQQQQQQPRKKKKMVKVKKVIVVKKKVDKSEFKSGFGVKEKGELGLKSSKEVENGENSVQKEEVEEGELGTLKWPREVESGDFVPEKIQRSEINKEDIVGEKWRKEEMDKGQIISGRKVEVENGECISVRQGEVENGEIVSVRKEDVERGEVVSGRKKEVKGEIFTGKWHKGDVEKGEIVVDKGRKAEAERGELGSLRGAKDEVEKGEFIPDRWHKGEVVKDDYSFSKSRKYELGKEKSWKYEQELTPPSGKYSTDDVYHRKESSRSGSQNGKSSSRLEGSHERALRISSKIVDEEGLFKSDHGNGKNHGREYTSSGNRLKRHGNDSDSTERKHYGEWGDYASAKSRRLSDDGSRASHSEHHSGRSVERFYRNSSSSRVSSLDKYLSRHHEPSLSSRVVYDKHGRSPGYSEWSPHDRIRNYDHRDRSPSRRERSPYVREKSPHAREKSPHARERSPYARERSAYARERSPYDRCRNYDYRNRSPINAELSPKDRARFHDRRDRTPSCLERSPHDRTRSHNYRDRGRKSAANEKLTSLDSNEGQEDKVSQREHNGRDSHSTAKESQEKTILQNSNGSDEKNVICESHKEEQSQNLSANGIESCNVDEAPPEELQSMEEDMDISNTPPHTPIVADSSIGKWIYLDHFGVERGPSKLCDLKALVEEGVLYSDHFIKHMDSDRWITVENATSPLVTVSLPSILSDTITQLVDPPGNLLADTGDPVQLAIQSGDEKQKSHLDHGAAVPDASENLHIDERVGDLLGGFPVIPGRELETVGEALQMTFDSVQWEEWFYSQGFNGLLDPTHDHFDDSDMKLKEGVEFRFDSTSDSLTNSDSSDWFSGRWSCKGGDWMRNDEASQDRPSRKKLVLNDGFPLCQMPKSGYEDPRWLRKDDLYYPSHSRKLDLPPWAFSTTDDRSDGNSISRLGQIKPAVVRGMKGTMRSVVRINACVVQDHGSLVSEPRTKIRTKERYSSRSSRSHSTASDTNRSSVESDSLLKSVSDRDLRTSWNGIASIKTPKDHVCRVDDLQLHLGEWYYLDGAGHEQGPLSFSELQAMVDQGAIQKNSSIFRKFDKVWVPVMSAAENSVTAVKSQKEIVDSSELHVSESHSATFSRSNAKSCSFHNLHPQFIGYTRGKLHELVMRSYKGREFAAAINEVLDPWISAKQPKKEMENHIYRKSEDLRAGKRARAMIDGSEEDNEMEEELLSTQKDDTTFEELFGDATYDEEHSSCSGIGMGNCGLLEGHLLARVFHFMRSDLKSLAFASLTCKRWRAAVRYYKGISRQVDLSAMGPNCTDPIIWNIMNGYNKEKINSLVLIGCTNITADKLEEIIQLFPSLSSIDIRGCCQFGGLILKLPNLNWFKSKSSNGMKNSEESSSKIRSLKHISETTSSVFRKGLGGSMDDFGELKHYFESVGRRDSANQLFRRSLYKRSKLFDARRSSSILSRDARMRRWAIKKSENGFKRLEGFFASSLREIMKENTFDFFVPKVAAIEERMKNGYYISHGLNSVKDDISRMCRDAIKAKKRSGTGNMNLIITLFIELATRLEQCAKVTSSYERDELMKSWKDDSTSFSNYKKKLGKAVTERKYMNRNNGTSFANGGFEYGEYASDREIRKRLSKLNRRSLNSESETSDDLGQSSEDGKSESESTDSETESDLDFSSEGRSGESRGDGYFTVDDGFDSITDDREWGARMTKSSLVPPVTRKYEVIEEYVIVADEEDVQRKMRVSLPEDYAEKLSAQKTGTEEFDLELPEVKDYKPRKLLGDEVIEQEVYGIDPYTHNLFLDSMPEELEWSLLEKHLFVEDVLLRTLNKQVRHFTGTGTTPMKYHLQPVIEEIRRVAEEDCDIRTMRMCQGILKAMESRPDDNYVAYRKGLGVVCNKEGGFGRDDFVVEFLGEVYPVWRWYEKQDGIRLLQKNNQDPAPEFYNINLERPKGDADGFDLVVVDAMHKANYASRICHSCRPNCEAKVTAVDGQYQIGIYTVHEIQYGEEITFDYNSLTESKEEYEASVCLCGSQVCRGSYLNLTGAYLKVLKECHGVLDRQQLMLEACELNSVSEEDYLDLGRAGLGSCLLGGLPDWLVAYSARLVRFINFERTKLPEEILRHNLEEKRKYFSDINLEFEKSDAEVQAEGVYNQRLQNLAVTLDKVRYVMRCVFDDPKKAPPPVERLTPEEVVSFLWKGEGSLVEELLQSMAPHVEEDRLNDLKSKIHAHDPSGSSDIQRELQKSLLWLRDEIRNLPCTYKCRHEAAADLIHIYAYTKCFFRVCAYKALTSPPVYISPLDLGPKYADKLTGPQEYCKTYGENYCLGQLIFWYNQTSIDPDNSLIRASRGCLSLPEVGSFYAKGQKPSRHLVYSPKTLRFMLSRMEKQSQKPWPKDRIWSFQNSLNVFGSPMLDAVLHKSPLDRDMVQWLKHRPSIFETKWFR</sequence>
<keyword evidence="4" id="KW-1185">Reference proteome</keyword>
<dbReference type="InterPro" id="IPR057851">
    <property type="entry name" value="ATXR3_GYF"/>
</dbReference>
<feature type="region of interest" description="Disordered" evidence="1">
    <location>
        <begin position="295"/>
        <end position="635"/>
    </location>
</feature>
<dbReference type="InterPro" id="IPR032675">
    <property type="entry name" value="LRR_dom_sf"/>
</dbReference>
<feature type="domain" description="SET" evidence="2">
    <location>
        <begin position="1911"/>
        <end position="2050"/>
    </location>
</feature>